<dbReference type="RefSeq" id="WP_304574484.1">
    <property type="nucleotide sequence ID" value="NZ_JAUQOO010000004.1"/>
</dbReference>
<proteinExistence type="predicted"/>
<dbReference type="Proteomes" id="UP001223016">
    <property type="component" value="Unassembled WGS sequence"/>
</dbReference>
<dbReference type="EMBL" id="JAUQOO010000004">
    <property type="protein sequence ID" value="MDO7926671.1"/>
    <property type="molecule type" value="Genomic_DNA"/>
</dbReference>
<comment type="caution">
    <text evidence="1">The sequence shown here is derived from an EMBL/GenBank/DDBJ whole genome shotgun (WGS) entry which is preliminary data.</text>
</comment>
<gene>
    <name evidence="1" type="ORF">Q6A51_07765</name>
</gene>
<protein>
    <submittedName>
        <fullName evidence="1">Uncharacterized protein</fullName>
    </submittedName>
</protein>
<evidence type="ECO:0000313" key="1">
    <source>
        <dbReference type="EMBL" id="MDO7926671.1"/>
    </source>
</evidence>
<organism evidence="1 2">
    <name type="scientific">Pseudomonas serbiensis</name>
    <dbReference type="NCBI Taxonomy" id="3064350"/>
    <lineage>
        <taxon>Bacteria</taxon>
        <taxon>Pseudomonadati</taxon>
        <taxon>Pseudomonadota</taxon>
        <taxon>Gammaproteobacteria</taxon>
        <taxon>Pseudomonadales</taxon>
        <taxon>Pseudomonadaceae</taxon>
        <taxon>Pseudomonas</taxon>
    </lineage>
</organism>
<sequence length="616" mass="67167">MNTSFTSLSQQPGQLPALQIPSIDLGGNDGLGWVQLKDPQKGVALFAFTPVGTAKGDLIELWWNGKVIQSLLANPDRASIDFSALPQDIPDEPEVCEVFYRITPAAGGTPEDSPVRQVRVKRSVPGGLDTDNHTPYINDTLAPVENLPSNIEVPTDLPLTIAAWDNMQEGDVLRLFWASNEFFVENPPLPAEQAGKPQTIIVSAALQKAAGNCENLTVYYEIRDQVSNWSGYSLAAFTAVDIFVTPAPTVSEAPEGVLDPLQAVAGATVVVAYLGMLETDSIRVRWDGNEDATAPVSQPGNPAGSVEFTVPPATIASALGKTLEVTYVVARGTNEQESDALSLEVQALPGSSLPTPKITQATYPSKLLYINPLNSDADLTVEAWPLIATGQRVWLRFEGTARDGSAYKWDHPVWQDFAITSDTAQSTQVALNELQKLKHHTYMRLIMEVSFDGGLTRTPFPVDNLSITHYYPVSGSENWESFPTQQLAINKTVHCSDDMTLFIYIRPLSIVNVSTVHPTLGNRTLEAIGENQFTLRFSGLIKTLKLSHVGADPTRDHIAFYDTGEKLIVDAPLQSGTGIVSQEIHLGQACFSCKVYLGQQQNTVLLDNLRWTEWVP</sequence>
<name>A0ABT9CMF3_9PSED</name>
<reference evidence="1 2" key="1">
    <citation type="submission" date="2023-07" db="EMBL/GenBank/DDBJ databases">
        <title>Identification of four novel Pseudomonas species associated with bacterial leaf spot of cucurbits.</title>
        <authorList>
            <person name="Fullem K.R."/>
        </authorList>
    </citation>
    <scope>NUCLEOTIDE SEQUENCE [LARGE SCALE GENOMIC DNA]</scope>
    <source>
        <strain evidence="1 2">KFB 138</strain>
    </source>
</reference>
<evidence type="ECO:0000313" key="2">
    <source>
        <dbReference type="Proteomes" id="UP001223016"/>
    </source>
</evidence>
<accession>A0ABT9CMF3</accession>
<keyword evidence="2" id="KW-1185">Reference proteome</keyword>